<dbReference type="PANTHER" id="PTHR33142">
    <property type="entry name" value="CYCLIN-DEPENDENT PROTEIN KINASE INHIBITOR SMR13"/>
    <property type="match status" value="1"/>
</dbReference>
<reference evidence="5" key="1">
    <citation type="journal article" date="2013" name="Nat. Genet.">
        <title>The Capsella rubella genome and the genomic consequences of rapid mating system evolution.</title>
        <authorList>
            <person name="Slotte T."/>
            <person name="Hazzouri K.M."/>
            <person name="Agren J.A."/>
            <person name="Koenig D."/>
            <person name="Maumus F."/>
            <person name="Guo Y.L."/>
            <person name="Steige K."/>
            <person name="Platts A.E."/>
            <person name="Escobar J.S."/>
            <person name="Newman L.K."/>
            <person name="Wang W."/>
            <person name="Mandakova T."/>
            <person name="Vello E."/>
            <person name="Smith L.M."/>
            <person name="Henz S.R."/>
            <person name="Steffen J."/>
            <person name="Takuno S."/>
            <person name="Brandvain Y."/>
            <person name="Coop G."/>
            <person name="Andolfatto P."/>
            <person name="Hu T.T."/>
            <person name="Blanchette M."/>
            <person name="Clark R.M."/>
            <person name="Quesneville H."/>
            <person name="Nordborg M."/>
            <person name="Gaut B.S."/>
            <person name="Lysak M.A."/>
            <person name="Jenkins J."/>
            <person name="Grimwood J."/>
            <person name="Chapman J."/>
            <person name="Prochnik S."/>
            <person name="Shu S."/>
            <person name="Rokhsar D."/>
            <person name="Schmutz J."/>
            <person name="Weigel D."/>
            <person name="Wright S.I."/>
        </authorList>
    </citation>
    <scope>NUCLEOTIDE SEQUENCE [LARGE SCALE GENOMIC DNA]</scope>
    <source>
        <strain evidence="5">cv. Monte Gargano</strain>
    </source>
</reference>
<evidence type="ECO:0000256" key="3">
    <source>
        <dbReference type="SAM" id="MobiDB-lite"/>
    </source>
</evidence>
<evidence type="ECO:0000256" key="1">
    <source>
        <dbReference type="ARBA" id="ARBA00023013"/>
    </source>
</evidence>
<evidence type="ECO:0000313" key="5">
    <source>
        <dbReference type="Proteomes" id="UP000029121"/>
    </source>
</evidence>
<dbReference type="KEGG" id="crb:17893999"/>
<dbReference type="GO" id="GO:0032875">
    <property type="term" value="P:regulation of DNA endoreduplication"/>
    <property type="evidence" value="ECO:0007669"/>
    <property type="project" value="InterPro"/>
</dbReference>
<keyword evidence="1" id="KW-0649">Protein kinase inhibitor</keyword>
<feature type="compositionally biased region" description="Basic and acidic residues" evidence="3">
    <location>
        <begin position="22"/>
        <end position="41"/>
    </location>
</feature>
<dbReference type="GO" id="GO:0004860">
    <property type="term" value="F:protein kinase inhibitor activity"/>
    <property type="evidence" value="ECO:0007669"/>
    <property type="project" value="UniProtKB-KW"/>
</dbReference>
<dbReference type="InterPro" id="IPR040389">
    <property type="entry name" value="SMR"/>
</dbReference>
<organism evidence="4 5">
    <name type="scientific">Capsella rubella</name>
    <dbReference type="NCBI Taxonomy" id="81985"/>
    <lineage>
        <taxon>Eukaryota</taxon>
        <taxon>Viridiplantae</taxon>
        <taxon>Streptophyta</taxon>
        <taxon>Embryophyta</taxon>
        <taxon>Tracheophyta</taxon>
        <taxon>Spermatophyta</taxon>
        <taxon>Magnoliopsida</taxon>
        <taxon>eudicotyledons</taxon>
        <taxon>Gunneridae</taxon>
        <taxon>Pentapetalae</taxon>
        <taxon>rosids</taxon>
        <taxon>malvids</taxon>
        <taxon>Brassicales</taxon>
        <taxon>Brassicaceae</taxon>
        <taxon>Camelineae</taxon>
        <taxon>Capsella</taxon>
    </lineage>
</organism>
<dbReference type="EMBL" id="KB870806">
    <property type="protein sequence ID" value="EOA35924.1"/>
    <property type="molecule type" value="Genomic_DNA"/>
</dbReference>
<protein>
    <submittedName>
        <fullName evidence="4">Uncharacterized protein</fullName>
    </submittedName>
</protein>
<dbReference type="GO" id="GO:0005634">
    <property type="term" value="C:nucleus"/>
    <property type="evidence" value="ECO:0007669"/>
    <property type="project" value="TreeGrafter"/>
</dbReference>
<evidence type="ECO:0000313" key="4">
    <source>
        <dbReference type="EMBL" id="EOA35924.1"/>
    </source>
</evidence>
<feature type="region of interest" description="Disordered" evidence="3">
    <location>
        <begin position="1"/>
        <end position="72"/>
    </location>
</feature>
<dbReference type="PANTHER" id="PTHR33142:SF104">
    <property type="entry name" value="(RAPE) HYPOTHETICAL PROTEIN"/>
    <property type="match status" value="1"/>
</dbReference>
<dbReference type="Proteomes" id="UP000029121">
    <property type="component" value="Unassembled WGS sequence"/>
</dbReference>
<accession>R0I146</accession>
<keyword evidence="2" id="KW-0131">Cell cycle</keyword>
<proteinExistence type="predicted"/>
<dbReference type="AlphaFoldDB" id="R0I146"/>
<sequence length="110" mass="12664">MELSEKSLKVTIPVKAPMSSTKPEKEDNKEKEEEDKDNKEEKEEDGLTTPKGEEYRIPPLHECPPAPGPGIYRKKIEKRRKKYAGQRIISFNGQDLDTFFSRNQEVAKDS</sequence>
<keyword evidence="5" id="KW-1185">Reference proteome</keyword>
<name>R0I146_9BRAS</name>
<evidence type="ECO:0000256" key="2">
    <source>
        <dbReference type="ARBA" id="ARBA00023306"/>
    </source>
</evidence>
<gene>
    <name evidence="4" type="ORF">CARUB_v10021182mg</name>
</gene>